<dbReference type="SUPFAM" id="SSF55874">
    <property type="entry name" value="ATPase domain of HSP90 chaperone/DNA topoisomerase II/histidine kinase"/>
    <property type="match status" value="1"/>
</dbReference>
<organism evidence="8 9">
    <name type="scientific">Noviherbaspirillum galbum</name>
    <dbReference type="NCBI Taxonomy" id="2709383"/>
    <lineage>
        <taxon>Bacteria</taxon>
        <taxon>Pseudomonadati</taxon>
        <taxon>Pseudomonadota</taxon>
        <taxon>Betaproteobacteria</taxon>
        <taxon>Burkholderiales</taxon>
        <taxon>Oxalobacteraceae</taxon>
        <taxon>Noviherbaspirillum</taxon>
    </lineage>
</organism>
<dbReference type="Gene3D" id="3.30.565.10">
    <property type="entry name" value="Histidine kinase-like ATPase, C-terminal domain"/>
    <property type="match status" value="1"/>
</dbReference>
<evidence type="ECO:0000256" key="1">
    <source>
        <dbReference type="ARBA" id="ARBA00000085"/>
    </source>
</evidence>
<keyword evidence="9" id="KW-1185">Reference proteome</keyword>
<accession>A0A6B3SJI4</accession>
<evidence type="ECO:0000259" key="7">
    <source>
        <dbReference type="PROSITE" id="PS50109"/>
    </source>
</evidence>
<evidence type="ECO:0000256" key="3">
    <source>
        <dbReference type="ARBA" id="ARBA00022553"/>
    </source>
</evidence>
<dbReference type="EMBL" id="JAAIVB010000026">
    <property type="protein sequence ID" value="NEX61014.1"/>
    <property type="molecule type" value="Genomic_DNA"/>
</dbReference>
<name>A0A6B3SJI4_9BURK</name>
<dbReference type="PANTHER" id="PTHR43711">
    <property type="entry name" value="TWO-COMPONENT HISTIDINE KINASE"/>
    <property type="match status" value="1"/>
</dbReference>
<sequence length="355" mass="38810">MRLSQFLVECGDRVLSDPEVLNMTGPLSGRRRAALLETIGDVSASMEGRSPENAGAATEFGALSLSEGSDIARVTRAFQALRQRSIALWQLVQQAHPLPQDALDQVCRFNAALDHAMCESLNRFANGAERVKNLHLSILGHDLRTPLGALAITNQYLARPDIPEHKRVEAIARLERCVGAMNAMVKDVLDYSRTRLGKPIIMQLQSADLALLCQHVAEDVRAAYPDIDLRCDPMPDLVLVCDPSRVHHALSNLIVNAIEHGNRRLPIHLGATLTEERAVVQIRHTGRAIPPHSLERLFDPFVQPDAPEDKHDEGGYASMGLRLNVARAIVRSHGGDVTASSEAGGETVFSLALPR</sequence>
<dbReference type="InterPro" id="IPR004358">
    <property type="entry name" value="Sig_transdc_His_kin-like_C"/>
</dbReference>
<dbReference type="EC" id="2.7.13.3" evidence="2"/>
<dbReference type="InterPro" id="IPR003661">
    <property type="entry name" value="HisK_dim/P_dom"/>
</dbReference>
<dbReference type="Gene3D" id="1.10.287.130">
    <property type="match status" value="1"/>
</dbReference>
<dbReference type="PRINTS" id="PR00344">
    <property type="entry name" value="BCTRLSENSOR"/>
</dbReference>
<dbReference type="PROSITE" id="PS50109">
    <property type="entry name" value="HIS_KIN"/>
    <property type="match status" value="1"/>
</dbReference>
<dbReference type="Pfam" id="PF00512">
    <property type="entry name" value="HisKA"/>
    <property type="match status" value="1"/>
</dbReference>
<dbReference type="InterPro" id="IPR005467">
    <property type="entry name" value="His_kinase_dom"/>
</dbReference>
<feature type="domain" description="Histidine kinase" evidence="7">
    <location>
        <begin position="138"/>
        <end position="355"/>
    </location>
</feature>
<dbReference type="SMART" id="SM00387">
    <property type="entry name" value="HATPase_c"/>
    <property type="match status" value="1"/>
</dbReference>
<gene>
    <name evidence="8" type="ORF">G3574_07990</name>
</gene>
<evidence type="ECO:0000256" key="6">
    <source>
        <dbReference type="ARBA" id="ARBA00023012"/>
    </source>
</evidence>
<reference evidence="8 9" key="1">
    <citation type="submission" date="2020-02" db="EMBL/GenBank/DDBJ databases">
        <authorList>
            <person name="Kim M.K."/>
        </authorList>
    </citation>
    <scope>NUCLEOTIDE SEQUENCE [LARGE SCALE GENOMIC DNA]</scope>
    <source>
        <strain evidence="8 9">17J57-3</strain>
    </source>
</reference>
<dbReference type="Proteomes" id="UP000482155">
    <property type="component" value="Unassembled WGS sequence"/>
</dbReference>
<evidence type="ECO:0000313" key="8">
    <source>
        <dbReference type="EMBL" id="NEX61014.1"/>
    </source>
</evidence>
<dbReference type="SMART" id="SM00388">
    <property type="entry name" value="HisKA"/>
    <property type="match status" value="1"/>
</dbReference>
<dbReference type="InterPro" id="IPR050736">
    <property type="entry name" value="Sensor_HK_Regulatory"/>
</dbReference>
<comment type="catalytic activity">
    <reaction evidence="1">
        <text>ATP + protein L-histidine = ADP + protein N-phospho-L-histidine.</text>
        <dbReference type="EC" id="2.7.13.3"/>
    </reaction>
</comment>
<keyword evidence="6" id="KW-0902">Two-component regulatory system</keyword>
<comment type="caution">
    <text evidence="8">The sequence shown here is derived from an EMBL/GenBank/DDBJ whole genome shotgun (WGS) entry which is preliminary data.</text>
</comment>
<dbReference type="RefSeq" id="WP_163961817.1">
    <property type="nucleotide sequence ID" value="NZ_JAAIVB010000026.1"/>
</dbReference>
<dbReference type="InterPro" id="IPR036097">
    <property type="entry name" value="HisK_dim/P_sf"/>
</dbReference>
<protein>
    <recommendedName>
        <fullName evidence="2">histidine kinase</fullName>
        <ecNumber evidence="2">2.7.13.3</ecNumber>
    </recommendedName>
</protein>
<dbReference type="Pfam" id="PF02518">
    <property type="entry name" value="HATPase_c"/>
    <property type="match status" value="1"/>
</dbReference>
<evidence type="ECO:0000256" key="4">
    <source>
        <dbReference type="ARBA" id="ARBA00022679"/>
    </source>
</evidence>
<dbReference type="AlphaFoldDB" id="A0A6B3SJI4"/>
<dbReference type="SUPFAM" id="SSF47384">
    <property type="entry name" value="Homodimeric domain of signal transducing histidine kinase"/>
    <property type="match status" value="1"/>
</dbReference>
<keyword evidence="3" id="KW-0597">Phosphoprotein</keyword>
<dbReference type="GO" id="GO:0000155">
    <property type="term" value="F:phosphorelay sensor kinase activity"/>
    <property type="evidence" value="ECO:0007669"/>
    <property type="project" value="InterPro"/>
</dbReference>
<dbReference type="CDD" id="cd00082">
    <property type="entry name" value="HisKA"/>
    <property type="match status" value="1"/>
</dbReference>
<evidence type="ECO:0000256" key="5">
    <source>
        <dbReference type="ARBA" id="ARBA00022777"/>
    </source>
</evidence>
<evidence type="ECO:0000313" key="9">
    <source>
        <dbReference type="Proteomes" id="UP000482155"/>
    </source>
</evidence>
<keyword evidence="5 8" id="KW-0418">Kinase</keyword>
<keyword evidence="4" id="KW-0808">Transferase</keyword>
<dbReference type="PANTHER" id="PTHR43711:SF1">
    <property type="entry name" value="HISTIDINE KINASE 1"/>
    <property type="match status" value="1"/>
</dbReference>
<dbReference type="InterPro" id="IPR036890">
    <property type="entry name" value="HATPase_C_sf"/>
</dbReference>
<proteinExistence type="predicted"/>
<dbReference type="CDD" id="cd00075">
    <property type="entry name" value="HATPase"/>
    <property type="match status" value="1"/>
</dbReference>
<dbReference type="InterPro" id="IPR003594">
    <property type="entry name" value="HATPase_dom"/>
</dbReference>
<evidence type="ECO:0000256" key="2">
    <source>
        <dbReference type="ARBA" id="ARBA00012438"/>
    </source>
</evidence>